<keyword evidence="1" id="KW-0732">Signal</keyword>
<reference evidence="3" key="1">
    <citation type="journal article" date="2015" name="Proc. Natl. Acad. Sci. U.S.A.">
        <title>Genome sequence of the Asian Tiger mosquito, Aedes albopictus, reveals insights into its biology, genetics, and evolution.</title>
        <authorList>
            <person name="Chen X.G."/>
            <person name="Jiang X."/>
            <person name="Gu J."/>
            <person name="Xu M."/>
            <person name="Wu Y."/>
            <person name="Deng Y."/>
            <person name="Zhang C."/>
            <person name="Bonizzoni M."/>
            <person name="Dermauw W."/>
            <person name="Vontas J."/>
            <person name="Armbruster P."/>
            <person name="Huang X."/>
            <person name="Yang Y."/>
            <person name="Zhang H."/>
            <person name="He W."/>
            <person name="Peng H."/>
            <person name="Liu Y."/>
            <person name="Wu K."/>
            <person name="Chen J."/>
            <person name="Lirakis M."/>
            <person name="Topalis P."/>
            <person name="Van Leeuwen T."/>
            <person name="Hall A.B."/>
            <person name="Jiang X."/>
            <person name="Thorpe C."/>
            <person name="Mueller R.L."/>
            <person name="Sun C."/>
            <person name="Waterhouse R.M."/>
            <person name="Yan G."/>
            <person name="Tu Z.J."/>
            <person name="Fang X."/>
            <person name="James A.A."/>
        </authorList>
    </citation>
    <scope>NUCLEOTIDE SEQUENCE [LARGE SCALE GENOMIC DNA]</scope>
    <source>
        <strain evidence="3">Foshan</strain>
    </source>
</reference>
<organism evidence="2 3">
    <name type="scientific">Aedes albopictus</name>
    <name type="common">Asian tiger mosquito</name>
    <name type="synonym">Stegomyia albopicta</name>
    <dbReference type="NCBI Taxonomy" id="7160"/>
    <lineage>
        <taxon>Eukaryota</taxon>
        <taxon>Metazoa</taxon>
        <taxon>Ecdysozoa</taxon>
        <taxon>Arthropoda</taxon>
        <taxon>Hexapoda</taxon>
        <taxon>Insecta</taxon>
        <taxon>Pterygota</taxon>
        <taxon>Neoptera</taxon>
        <taxon>Endopterygota</taxon>
        <taxon>Diptera</taxon>
        <taxon>Nematocera</taxon>
        <taxon>Culicoidea</taxon>
        <taxon>Culicidae</taxon>
        <taxon>Culicinae</taxon>
        <taxon>Aedini</taxon>
        <taxon>Aedes</taxon>
        <taxon>Stegomyia</taxon>
    </lineage>
</organism>
<evidence type="ECO:0000313" key="3">
    <source>
        <dbReference type="Proteomes" id="UP000069940"/>
    </source>
</evidence>
<evidence type="ECO:0000256" key="1">
    <source>
        <dbReference type="SAM" id="SignalP"/>
    </source>
</evidence>
<keyword evidence="3" id="KW-1185">Reference proteome</keyword>
<dbReference type="GeneID" id="109421969"/>
<dbReference type="Proteomes" id="UP000069940">
    <property type="component" value="Unassembled WGS sequence"/>
</dbReference>
<name>A0ABM1Z3A2_AEDAL</name>
<dbReference type="EnsemblMetazoa" id="AALFPA23_014649.R21276">
    <property type="protein sequence ID" value="AALFPA23_014649.P21276"/>
    <property type="gene ID" value="AALFPA23_014649"/>
</dbReference>
<feature type="signal peptide" evidence="1">
    <location>
        <begin position="1"/>
        <end position="25"/>
    </location>
</feature>
<sequence length="159" mass="18314">MSRANAIIAVSTVLCLGWFLTTINAKDFNFIFDPHELECSGNVTYDRVMLTAYRPRTASDERRDYTDIKLKKLNSLQDYLDDRVPYVTVGMDPLLKIPYGTPVCIPELNIHFRRNLNLQVRDTHQDLIGGGYRRVDICVRTQADSFDDYVNLMDATLIF</sequence>
<protein>
    <submittedName>
        <fullName evidence="2">Secreted protein</fullName>
    </submittedName>
</protein>
<feature type="chain" id="PRO_5045551095" evidence="1">
    <location>
        <begin position="26"/>
        <end position="159"/>
    </location>
</feature>
<dbReference type="RefSeq" id="XP_019552151.3">
    <property type="nucleotide sequence ID" value="XM_019696606.3"/>
</dbReference>
<reference evidence="2" key="2">
    <citation type="submission" date="2025-05" db="UniProtKB">
        <authorList>
            <consortium name="EnsemblMetazoa"/>
        </authorList>
    </citation>
    <scope>IDENTIFICATION</scope>
    <source>
        <strain evidence="2">Foshan</strain>
    </source>
</reference>
<evidence type="ECO:0000313" key="2">
    <source>
        <dbReference type="EnsemblMetazoa" id="AALFPA23_014649.P21276"/>
    </source>
</evidence>
<accession>A0ABM1Z3A2</accession>
<proteinExistence type="predicted"/>